<protein>
    <submittedName>
        <fullName evidence="3">WH2 domain-containing protein</fullName>
    </submittedName>
</protein>
<name>A0A1I7SXG1_9PELO</name>
<feature type="compositionally biased region" description="Low complexity" evidence="1">
    <location>
        <begin position="47"/>
        <end position="56"/>
    </location>
</feature>
<feature type="region of interest" description="Disordered" evidence="1">
    <location>
        <begin position="260"/>
        <end position="501"/>
    </location>
</feature>
<feature type="compositionally biased region" description="Low complexity" evidence="1">
    <location>
        <begin position="339"/>
        <end position="360"/>
    </location>
</feature>
<feature type="region of interest" description="Disordered" evidence="1">
    <location>
        <begin position="1"/>
        <end position="216"/>
    </location>
</feature>
<sequence length="915" mass="99258">MKNKSEKRLFGLFKKKTTPAPLAPPPPESVEETNRSATTIPLEEETTSSTDSITSTPLGDDMPPRKGSFAQTSVIHYSPPGTVRASFPPSATSSVVSDGSDDNGVVVITRKSNIVLDDEESVISTPVSQYDESPIVHKSRTKRTAPPPPPPTAPTSTVYPIPSPSSNQSSSSIPSPAPKQDQLHFRQESTISMNSNVTPPPPPPHKKQENEIDYEAMLTKLKTKMDEWNLVRLETGGGSMKEEKIKAEVLKEHEKLKLLLEKQITTDRPKTSSPSSYNSNNNYKSINNNNNVKPKSPVKMPQYGNFYAQPPTSPPPSKRIGAVPGGTVYQKTAAKEKSSSSPSSSSYSSVPVSNGNPVSPKTDENRNEVIPKKKSSATVTQNTEAVDRLRREVEEQRQREKEVKQYRNPKSLEIQVKSPEQKRKEIISPRPESPQKSSSGPRMIEYKPMKSPGIPVDPEDIYEEIGDVAPPIPNTPPPKLSEYRKEQNGVAPRMPSVPTNGYVRLQMNGAAKKQAPLAPGITQNPQKIIQTAYTGPEYASSPKLLRKAPEPSKSTKIYSTVPVKEEKKVYQKAQIHPQMTNGVGEESKEPIQNQIGMIKATSSSSNNYQKQRVNSPMKRGISVDQNGNGYSTKVSIPGNSSLVIVNSNESQGSSKAADYRKIQPNQMMRTTSEDQNNGYASKTTINIATSPYTQRKSNPTSSSNYRKPQISPMARAMSTDQNMTSPVISSPSANRKISAPVTTVIPPVVSLRSSSTDATSSPIANRRSQGSFGILSATSSKGNITSATSPPYPKGTIAPTVIPVKTNIPNARTPLKTSSSEGSFDISDVLKGPKLRKVGMPVERSGISLGKVVDAEPTNRPTSTPPPPPPPPLQGVISSPVLQQLAPKNPDLRDSLMNEIREAGRLRAARTAQSA</sequence>
<feature type="compositionally biased region" description="Pro residues" evidence="1">
    <location>
        <begin position="863"/>
        <end position="873"/>
    </location>
</feature>
<dbReference type="Proteomes" id="UP000095282">
    <property type="component" value="Unplaced"/>
</dbReference>
<dbReference type="WBParaSite" id="Csp11.Scaffold126.g565.t1">
    <property type="protein sequence ID" value="Csp11.Scaffold126.g565.t1"/>
    <property type="gene ID" value="Csp11.Scaffold126.g565"/>
</dbReference>
<dbReference type="eggNOG" id="ENOG502TGFD">
    <property type="taxonomic scope" value="Eukaryota"/>
</dbReference>
<evidence type="ECO:0000313" key="2">
    <source>
        <dbReference type="Proteomes" id="UP000095282"/>
    </source>
</evidence>
<feature type="region of interest" description="Disordered" evidence="1">
    <location>
        <begin position="598"/>
        <end position="628"/>
    </location>
</feature>
<feature type="region of interest" description="Disordered" evidence="1">
    <location>
        <begin position="540"/>
        <end position="559"/>
    </location>
</feature>
<feature type="compositionally biased region" description="Acidic residues" evidence="1">
    <location>
        <begin position="457"/>
        <end position="466"/>
    </location>
</feature>
<evidence type="ECO:0000256" key="1">
    <source>
        <dbReference type="SAM" id="MobiDB-lite"/>
    </source>
</evidence>
<feature type="compositionally biased region" description="Low complexity" evidence="1">
    <location>
        <begin position="93"/>
        <end position="107"/>
    </location>
</feature>
<feature type="compositionally biased region" description="Basic and acidic residues" evidence="1">
    <location>
        <begin position="385"/>
        <end position="405"/>
    </location>
</feature>
<keyword evidence="2" id="KW-1185">Reference proteome</keyword>
<feature type="compositionally biased region" description="Polar residues" evidence="1">
    <location>
        <begin position="188"/>
        <end position="197"/>
    </location>
</feature>
<organism evidence="2 3">
    <name type="scientific">Caenorhabditis tropicalis</name>
    <dbReference type="NCBI Taxonomy" id="1561998"/>
    <lineage>
        <taxon>Eukaryota</taxon>
        <taxon>Metazoa</taxon>
        <taxon>Ecdysozoa</taxon>
        <taxon>Nematoda</taxon>
        <taxon>Chromadorea</taxon>
        <taxon>Rhabditida</taxon>
        <taxon>Rhabditina</taxon>
        <taxon>Rhabditomorpha</taxon>
        <taxon>Rhabditoidea</taxon>
        <taxon>Rhabditidae</taxon>
        <taxon>Peloderinae</taxon>
        <taxon>Caenorhabditis</taxon>
    </lineage>
</organism>
<feature type="compositionally biased region" description="Low complexity" evidence="1">
    <location>
        <begin position="164"/>
        <end position="174"/>
    </location>
</feature>
<feature type="compositionally biased region" description="Polar residues" evidence="1">
    <location>
        <begin position="598"/>
        <end position="614"/>
    </location>
</feature>
<accession>A0A1I7SXG1</accession>
<dbReference type="AlphaFoldDB" id="A0A1I7SXG1"/>
<feature type="compositionally biased region" description="Pro residues" evidence="1">
    <location>
        <begin position="470"/>
        <end position="479"/>
    </location>
</feature>
<feature type="compositionally biased region" description="Low complexity" evidence="1">
    <location>
        <begin position="272"/>
        <end position="299"/>
    </location>
</feature>
<feature type="compositionally biased region" description="Basic and acidic residues" evidence="1">
    <location>
        <begin position="361"/>
        <end position="371"/>
    </location>
</feature>
<dbReference type="STRING" id="1561998.A0A1I7SXG1"/>
<reference evidence="3" key="1">
    <citation type="submission" date="2016-11" db="UniProtKB">
        <authorList>
            <consortium name="WormBaseParasite"/>
        </authorList>
    </citation>
    <scope>IDENTIFICATION</scope>
</reference>
<feature type="compositionally biased region" description="Basic and acidic residues" evidence="1">
    <location>
        <begin position="260"/>
        <end position="270"/>
    </location>
</feature>
<proteinExistence type="predicted"/>
<feature type="compositionally biased region" description="Polar residues" evidence="1">
    <location>
        <begin position="122"/>
        <end position="131"/>
    </location>
</feature>
<feature type="region of interest" description="Disordered" evidence="1">
    <location>
        <begin position="846"/>
        <end position="877"/>
    </location>
</feature>
<evidence type="ECO:0000313" key="3">
    <source>
        <dbReference type="WBParaSite" id="Csp11.Scaffold126.g565.t1"/>
    </source>
</evidence>